<gene>
    <name evidence="1" type="ORF">GCM10009533_71550</name>
</gene>
<protein>
    <submittedName>
        <fullName evidence="1">Uncharacterized protein</fullName>
    </submittedName>
</protein>
<proteinExistence type="predicted"/>
<evidence type="ECO:0000313" key="2">
    <source>
        <dbReference type="Proteomes" id="UP001500729"/>
    </source>
</evidence>
<keyword evidence="2" id="KW-1185">Reference proteome</keyword>
<sequence>MRISEPVHGDPSSACAQKPGLSLAPLSGWGGFEGLGIVDHGAVDDVRESSFEDVEGLEPAVAVGFAPGEVARASGCQ</sequence>
<name>A0ABN1EFG8_SACER</name>
<reference evidence="1 2" key="1">
    <citation type="journal article" date="2019" name="Int. J. Syst. Evol. Microbiol.">
        <title>The Global Catalogue of Microorganisms (GCM) 10K type strain sequencing project: providing services to taxonomists for standard genome sequencing and annotation.</title>
        <authorList>
            <consortium name="The Broad Institute Genomics Platform"/>
            <consortium name="The Broad Institute Genome Sequencing Center for Infectious Disease"/>
            <person name="Wu L."/>
            <person name="Ma J."/>
        </authorList>
    </citation>
    <scope>NUCLEOTIDE SEQUENCE [LARGE SCALE GENOMIC DNA]</scope>
    <source>
        <strain evidence="1 2">JCM 10303</strain>
    </source>
</reference>
<comment type="caution">
    <text evidence="1">The sequence shown here is derived from an EMBL/GenBank/DDBJ whole genome shotgun (WGS) entry which is preliminary data.</text>
</comment>
<dbReference type="Proteomes" id="UP001500729">
    <property type="component" value="Unassembled WGS sequence"/>
</dbReference>
<organism evidence="1 2">
    <name type="scientific">Saccharopolyspora erythraea</name>
    <name type="common">Streptomyces erythraeus</name>
    <dbReference type="NCBI Taxonomy" id="1836"/>
    <lineage>
        <taxon>Bacteria</taxon>
        <taxon>Bacillati</taxon>
        <taxon>Actinomycetota</taxon>
        <taxon>Actinomycetes</taxon>
        <taxon>Pseudonocardiales</taxon>
        <taxon>Pseudonocardiaceae</taxon>
        <taxon>Saccharopolyspora</taxon>
    </lineage>
</organism>
<accession>A0ABN1EFG8</accession>
<evidence type="ECO:0000313" key="1">
    <source>
        <dbReference type="EMBL" id="GAA0565598.1"/>
    </source>
</evidence>
<dbReference type="EMBL" id="BAAAGS010000120">
    <property type="protein sequence ID" value="GAA0565598.1"/>
    <property type="molecule type" value="Genomic_DNA"/>
</dbReference>